<accession>A0ABS8I2P6</accession>
<dbReference type="Proteomes" id="UP001199525">
    <property type="component" value="Unassembled WGS sequence"/>
</dbReference>
<proteinExistence type="predicted"/>
<sequence>MEAGWGADTLAVRTTASVIVNPAGCPVLDAGYVTSTTDPGRTLYHDILRDALWRNWPVQLLISGQTGDCPFGKPRIISVLILKPQ</sequence>
<evidence type="ECO:0000313" key="2">
    <source>
        <dbReference type="Proteomes" id="UP001199525"/>
    </source>
</evidence>
<reference evidence="1 2" key="1">
    <citation type="journal article" date="2021" name="Microorganisms">
        <title>Genome Evolution of Filamentous Cyanobacterium Nostoc Species: From Facultative Symbiosis to Free Living.</title>
        <authorList>
            <person name="Huo D."/>
            <person name="Li H."/>
            <person name="Cai F."/>
            <person name="Guo X."/>
            <person name="Qiao Z."/>
            <person name="Wang W."/>
            <person name="Yu G."/>
            <person name="Li R."/>
        </authorList>
    </citation>
    <scope>NUCLEOTIDE SEQUENCE [LARGE SCALE GENOMIC DNA]</scope>
    <source>
        <strain evidence="1 2">CHAB 5714</strain>
    </source>
</reference>
<evidence type="ECO:0000313" key="1">
    <source>
        <dbReference type="EMBL" id="MCC5598337.1"/>
    </source>
</evidence>
<dbReference type="RefSeq" id="WP_229483068.1">
    <property type="nucleotide sequence ID" value="NZ_JAIVFQ010000003.1"/>
</dbReference>
<name>A0ABS8I2P6_9NOSO</name>
<dbReference type="EMBL" id="JAIVFQ010000003">
    <property type="protein sequence ID" value="MCC5598337.1"/>
    <property type="molecule type" value="Genomic_DNA"/>
</dbReference>
<comment type="caution">
    <text evidence="1">The sequence shown here is derived from an EMBL/GenBank/DDBJ whole genome shotgun (WGS) entry which is preliminary data.</text>
</comment>
<keyword evidence="2" id="KW-1185">Reference proteome</keyword>
<evidence type="ECO:0008006" key="3">
    <source>
        <dbReference type="Google" id="ProtNLM"/>
    </source>
</evidence>
<organism evidence="1 2">
    <name type="scientific">Nostoc favosum CHAB5714</name>
    <dbReference type="NCBI Taxonomy" id="2780399"/>
    <lineage>
        <taxon>Bacteria</taxon>
        <taxon>Bacillati</taxon>
        <taxon>Cyanobacteriota</taxon>
        <taxon>Cyanophyceae</taxon>
        <taxon>Nostocales</taxon>
        <taxon>Nostocaceae</taxon>
        <taxon>Nostoc</taxon>
        <taxon>Nostoc favosum</taxon>
    </lineage>
</organism>
<protein>
    <recommendedName>
        <fullName evidence="3">Transposase</fullName>
    </recommendedName>
</protein>
<gene>
    <name evidence="1" type="ORF">LC586_03545</name>
</gene>